<name>A0A9X3J615_9BACT</name>
<dbReference type="AlphaFoldDB" id="A0A9X3J615"/>
<dbReference type="PANTHER" id="PTHR41368">
    <property type="entry name" value="PROTEIN YGHO"/>
    <property type="match status" value="1"/>
</dbReference>
<sequence length="387" mass="45777">MQIIQVTDKVTVDAFHKVPEKIYRNDCNWIPSLRIMIENTFSPEKNARFKSGDARRWVLKVDNEYVGRIAAFYDENYSSGYDQPTGCCGFFECIDDEKAACKLFNTAKQWLADNGMEAMDGPVNFDENFFYWGLLIDGFKPQTFGMQYNPAYYKNLFEAYGFKTYYEQYSYSLDITNPDLPERFWKIAEWVAKKPGYSFEHFSCKNSDKYINDFIEIHQKAWGGHGNYKPLQFQLLKDMLHNAKILLDEEFIWYVYHNGNPVAFFMQILDLNQIIQKLKTGKLNFWSVLKLFYLKKRKTITRCRVIVLGVIPKYQGKGIESGIFYHLKKVMLKKSWYNEMEMSWVGDFNPKMNVLFKSFGATRTLTHNTMRYLFDREKEFVKAPIIE</sequence>
<evidence type="ECO:0000313" key="2">
    <source>
        <dbReference type="Proteomes" id="UP001145087"/>
    </source>
</evidence>
<dbReference type="SUPFAM" id="SSF55729">
    <property type="entry name" value="Acyl-CoA N-acyltransferases (Nat)"/>
    <property type="match status" value="1"/>
</dbReference>
<accession>A0A9X3J615</accession>
<protein>
    <submittedName>
        <fullName evidence="1">GNAT family N-acetyltransferase</fullName>
    </submittedName>
</protein>
<comment type="caution">
    <text evidence="1">The sequence shown here is derived from an EMBL/GenBank/DDBJ whole genome shotgun (WGS) entry which is preliminary data.</text>
</comment>
<dbReference type="Proteomes" id="UP001145087">
    <property type="component" value="Unassembled WGS sequence"/>
</dbReference>
<dbReference type="InterPro" id="IPR016181">
    <property type="entry name" value="Acyl_CoA_acyltransferase"/>
</dbReference>
<dbReference type="RefSeq" id="WP_343332825.1">
    <property type="nucleotide sequence ID" value="NZ_JAPOHD010000017.1"/>
</dbReference>
<organism evidence="1 2">
    <name type="scientific">Draconibacterium aestuarii</name>
    <dbReference type="NCBI Taxonomy" id="2998507"/>
    <lineage>
        <taxon>Bacteria</taxon>
        <taxon>Pseudomonadati</taxon>
        <taxon>Bacteroidota</taxon>
        <taxon>Bacteroidia</taxon>
        <taxon>Marinilabiliales</taxon>
        <taxon>Prolixibacteraceae</taxon>
        <taxon>Draconibacterium</taxon>
    </lineage>
</organism>
<keyword evidence="2" id="KW-1185">Reference proteome</keyword>
<proteinExistence type="predicted"/>
<dbReference type="Gene3D" id="3.40.630.30">
    <property type="match status" value="1"/>
</dbReference>
<dbReference type="InterPro" id="IPR039968">
    <property type="entry name" value="BcerS-like"/>
</dbReference>
<dbReference type="EMBL" id="JAPOHD010000017">
    <property type="protein sequence ID" value="MCY1720492.1"/>
    <property type="molecule type" value="Genomic_DNA"/>
</dbReference>
<dbReference type="PANTHER" id="PTHR41368:SF1">
    <property type="entry name" value="PROTEIN YGHO"/>
    <property type="match status" value="1"/>
</dbReference>
<gene>
    <name evidence="1" type="ORF">OU798_09080</name>
</gene>
<evidence type="ECO:0000313" key="1">
    <source>
        <dbReference type="EMBL" id="MCY1720492.1"/>
    </source>
</evidence>
<reference evidence="1" key="1">
    <citation type="submission" date="2022-11" db="EMBL/GenBank/DDBJ databases">
        <title>Marilongibacter aestuarii gen. nov., sp. nov., isolated from tidal flat sediment.</title>
        <authorList>
            <person name="Jiayan W."/>
        </authorList>
    </citation>
    <scope>NUCLEOTIDE SEQUENCE</scope>
    <source>
        <strain evidence="1">Z1-6</strain>
    </source>
</reference>